<evidence type="ECO:0000313" key="11">
    <source>
        <dbReference type="EMBL" id="RKF53182.1"/>
    </source>
</evidence>
<reference evidence="11 12" key="1">
    <citation type="journal article" date="2018" name="BMC Genomics">
        <title>Comparative genome analyses reveal sequence features reflecting distinct modes of host-adaptation between dicot and monocot powdery mildew.</title>
        <authorList>
            <person name="Wu Y."/>
            <person name="Ma X."/>
            <person name="Pan Z."/>
            <person name="Kale S.D."/>
            <person name="Song Y."/>
            <person name="King H."/>
            <person name="Zhang Q."/>
            <person name="Presley C."/>
            <person name="Deng X."/>
            <person name="Wei C.I."/>
            <person name="Xiao S."/>
        </authorList>
    </citation>
    <scope>NUCLEOTIDE SEQUENCE [LARGE SCALE GENOMIC DNA]</scope>
    <source>
        <strain evidence="11">UMSG3</strain>
    </source>
</reference>
<evidence type="ECO:0000256" key="6">
    <source>
        <dbReference type="ARBA" id="ARBA00022840"/>
    </source>
</evidence>
<dbReference type="Pfam" id="PF00069">
    <property type="entry name" value="Pkinase"/>
    <property type="match status" value="1"/>
</dbReference>
<dbReference type="InterPro" id="IPR000719">
    <property type="entry name" value="Prot_kinase_dom"/>
</dbReference>
<name>A0A420H6X9_9PEZI</name>
<evidence type="ECO:0000256" key="2">
    <source>
        <dbReference type="ARBA" id="ARBA00022527"/>
    </source>
</evidence>
<dbReference type="PANTHER" id="PTHR43895:SF32">
    <property type="entry name" value="SERINE_THREONINE-PROTEIN KINASE CHK1"/>
    <property type="match status" value="1"/>
</dbReference>
<keyword evidence="5 11" id="KW-0418">Kinase</keyword>
<evidence type="ECO:0000256" key="5">
    <source>
        <dbReference type="ARBA" id="ARBA00022777"/>
    </source>
</evidence>
<dbReference type="GO" id="GO:0007095">
    <property type="term" value="P:mitotic G2 DNA damage checkpoint signaling"/>
    <property type="evidence" value="ECO:0007669"/>
    <property type="project" value="TreeGrafter"/>
</dbReference>
<keyword evidence="2" id="KW-0723">Serine/threonine-protein kinase</keyword>
<evidence type="ECO:0000256" key="1">
    <source>
        <dbReference type="ARBA" id="ARBA00012513"/>
    </source>
</evidence>
<dbReference type="SMART" id="SM00220">
    <property type="entry name" value="S_TKc"/>
    <property type="match status" value="1"/>
</dbReference>
<dbReference type="EMBL" id="MCBQ01022105">
    <property type="protein sequence ID" value="RKF53182.1"/>
    <property type="molecule type" value="Genomic_DNA"/>
</dbReference>
<comment type="catalytic activity">
    <reaction evidence="8">
        <text>L-seryl-[protein] + ATP = O-phospho-L-seryl-[protein] + ADP + H(+)</text>
        <dbReference type="Rhea" id="RHEA:17989"/>
        <dbReference type="Rhea" id="RHEA-COMP:9863"/>
        <dbReference type="Rhea" id="RHEA-COMP:11604"/>
        <dbReference type="ChEBI" id="CHEBI:15378"/>
        <dbReference type="ChEBI" id="CHEBI:29999"/>
        <dbReference type="ChEBI" id="CHEBI:30616"/>
        <dbReference type="ChEBI" id="CHEBI:83421"/>
        <dbReference type="ChEBI" id="CHEBI:456216"/>
        <dbReference type="EC" id="2.7.11.1"/>
    </reaction>
</comment>
<dbReference type="GO" id="GO:0005634">
    <property type="term" value="C:nucleus"/>
    <property type="evidence" value="ECO:0007669"/>
    <property type="project" value="TreeGrafter"/>
</dbReference>
<dbReference type="Gene3D" id="1.10.510.10">
    <property type="entry name" value="Transferase(Phosphotransferase) domain 1"/>
    <property type="match status" value="1"/>
</dbReference>
<dbReference type="FunFam" id="1.10.510.10:FF:000692">
    <property type="entry name" value="Serine/threonine protein kinase, variant"/>
    <property type="match status" value="1"/>
</dbReference>
<accession>A0A420H6X9</accession>
<comment type="catalytic activity">
    <reaction evidence="7">
        <text>L-threonyl-[protein] + ATP = O-phospho-L-threonyl-[protein] + ADP + H(+)</text>
        <dbReference type="Rhea" id="RHEA:46608"/>
        <dbReference type="Rhea" id="RHEA-COMP:11060"/>
        <dbReference type="Rhea" id="RHEA-COMP:11605"/>
        <dbReference type="ChEBI" id="CHEBI:15378"/>
        <dbReference type="ChEBI" id="CHEBI:30013"/>
        <dbReference type="ChEBI" id="CHEBI:30616"/>
        <dbReference type="ChEBI" id="CHEBI:61977"/>
        <dbReference type="ChEBI" id="CHEBI:456216"/>
        <dbReference type="EC" id="2.7.11.1"/>
    </reaction>
</comment>
<dbReference type="SUPFAM" id="SSF56112">
    <property type="entry name" value="Protein kinase-like (PK-like)"/>
    <property type="match status" value="1"/>
</dbReference>
<dbReference type="EC" id="2.7.11.1" evidence="1"/>
<evidence type="ECO:0000256" key="8">
    <source>
        <dbReference type="ARBA" id="ARBA00048679"/>
    </source>
</evidence>
<dbReference type="PANTHER" id="PTHR43895">
    <property type="entry name" value="CALCIUM/CALMODULIN-DEPENDENT PROTEIN KINASE KINASE-RELATED"/>
    <property type="match status" value="1"/>
</dbReference>
<dbReference type="STRING" id="62708.A0A420H6X9"/>
<organism evidence="11 12">
    <name type="scientific">Golovinomyces cichoracearum</name>
    <dbReference type="NCBI Taxonomy" id="62708"/>
    <lineage>
        <taxon>Eukaryota</taxon>
        <taxon>Fungi</taxon>
        <taxon>Dikarya</taxon>
        <taxon>Ascomycota</taxon>
        <taxon>Pezizomycotina</taxon>
        <taxon>Leotiomycetes</taxon>
        <taxon>Erysiphales</taxon>
        <taxon>Erysiphaceae</taxon>
        <taxon>Golovinomyces</taxon>
    </lineage>
</organism>
<dbReference type="GO" id="GO:0035861">
    <property type="term" value="C:site of double-strand break"/>
    <property type="evidence" value="ECO:0007669"/>
    <property type="project" value="TreeGrafter"/>
</dbReference>
<dbReference type="GO" id="GO:0004674">
    <property type="term" value="F:protein serine/threonine kinase activity"/>
    <property type="evidence" value="ECO:0007669"/>
    <property type="project" value="UniProtKB-KW"/>
</dbReference>
<dbReference type="InterPro" id="IPR011009">
    <property type="entry name" value="Kinase-like_dom_sf"/>
</dbReference>
<dbReference type="PROSITE" id="PS00108">
    <property type="entry name" value="PROTEIN_KINASE_ST"/>
    <property type="match status" value="1"/>
</dbReference>
<feature type="binding site" evidence="9">
    <location>
        <position position="53"/>
    </location>
    <ligand>
        <name>ATP</name>
        <dbReference type="ChEBI" id="CHEBI:30616"/>
    </ligand>
</feature>
<evidence type="ECO:0000313" key="12">
    <source>
        <dbReference type="Proteomes" id="UP000283383"/>
    </source>
</evidence>
<gene>
    <name evidence="11" type="ORF">GcM3_221003</name>
</gene>
<dbReference type="InterPro" id="IPR017441">
    <property type="entry name" value="Protein_kinase_ATP_BS"/>
</dbReference>
<dbReference type="GO" id="GO:0005524">
    <property type="term" value="F:ATP binding"/>
    <property type="evidence" value="ECO:0007669"/>
    <property type="project" value="UniProtKB-UniRule"/>
</dbReference>
<dbReference type="AlphaFoldDB" id="A0A420H6X9"/>
<dbReference type="PROSITE" id="PS00107">
    <property type="entry name" value="PROTEIN_KINASE_ATP"/>
    <property type="match status" value="1"/>
</dbReference>
<keyword evidence="3" id="KW-0808">Transferase</keyword>
<dbReference type="InterPro" id="IPR008271">
    <property type="entry name" value="Ser/Thr_kinase_AS"/>
</dbReference>
<dbReference type="GO" id="GO:0005737">
    <property type="term" value="C:cytoplasm"/>
    <property type="evidence" value="ECO:0007669"/>
    <property type="project" value="TreeGrafter"/>
</dbReference>
<feature type="domain" description="Protein kinase" evidence="10">
    <location>
        <begin position="14"/>
        <end position="290"/>
    </location>
</feature>
<evidence type="ECO:0000259" key="10">
    <source>
        <dbReference type="PROSITE" id="PS50011"/>
    </source>
</evidence>
<dbReference type="Proteomes" id="UP000283383">
    <property type="component" value="Unassembled WGS sequence"/>
</dbReference>
<evidence type="ECO:0000256" key="7">
    <source>
        <dbReference type="ARBA" id="ARBA00047899"/>
    </source>
</evidence>
<proteinExistence type="predicted"/>
<evidence type="ECO:0000256" key="3">
    <source>
        <dbReference type="ARBA" id="ARBA00022679"/>
    </source>
</evidence>
<dbReference type="PROSITE" id="PS50011">
    <property type="entry name" value="PROTEIN_KINASE_DOM"/>
    <property type="match status" value="1"/>
</dbReference>
<protein>
    <recommendedName>
        <fullName evidence="1">non-specific serine/threonine protein kinase</fullName>
        <ecNumber evidence="1">2.7.11.1</ecNumber>
    </recommendedName>
</protein>
<keyword evidence="6 9" id="KW-0067">ATP-binding</keyword>
<keyword evidence="4 9" id="KW-0547">Nucleotide-binding</keyword>
<sequence length="530" mass="59587">MSQLAPLPQDLPFRIISKTIGRGAYASIKKAIPKNDTKPVFAVKFIHKAYAIKHGRLSAKQIAMEVSLHSHVGKHANIIEWFATGEDPVWKWIAMEYAEGGDLFDKIEADIGVSEDIAHFYFTQLVSGVSYMHSKGVGHRDIKPENILLSESGNLKIADFGLATLFEYNGNTKLSTTMCGSPPYIAPEVISCSRNSRSRSHTKSVGYTANLVDIWSCGVVLFVLLVGNTPWDEPTPQSWEYQEYVGKKGRSSDDLWKKLPITVLSLLRGMMNVDVSKRFNFMHIKQHPWFTRKNPLMTSDGMMCDPLGLATQMLEELRIDFSHRPTFSSRTQQLQGDSAGNNYNELVSHFSYTQPETTISDLELDWDHPSHRSANNFSASQPTKTCSLEYLVGEPSMKQFSPLSSVPLSLTQNARHFKDIIPPQSLTRFLSHLSMQFLLEALCSALHSLNVLIGPLTPPPLNQELWIKIKTLDGRRCSLNGDIVLEAYNNGGDLPLIEVRFVKIKGDPLEWRRFFKSVVILCKDAVFIPE</sequence>
<evidence type="ECO:0000256" key="9">
    <source>
        <dbReference type="PROSITE-ProRule" id="PRU10141"/>
    </source>
</evidence>
<keyword evidence="12" id="KW-1185">Reference proteome</keyword>
<evidence type="ECO:0000256" key="4">
    <source>
        <dbReference type="ARBA" id="ARBA00022741"/>
    </source>
</evidence>
<comment type="caution">
    <text evidence="11">The sequence shown here is derived from an EMBL/GenBank/DDBJ whole genome shotgun (WGS) entry which is preliminary data.</text>
</comment>